<protein>
    <submittedName>
        <fullName evidence="1">Uncharacterized protein</fullName>
    </submittedName>
</protein>
<organism evidence="1 2">
    <name type="scientific">Ralstonia pickettii</name>
    <name type="common">Burkholderia pickettii</name>
    <dbReference type="NCBI Taxonomy" id="329"/>
    <lineage>
        <taxon>Bacteria</taxon>
        <taxon>Pseudomonadati</taxon>
        <taxon>Pseudomonadota</taxon>
        <taxon>Betaproteobacteria</taxon>
        <taxon>Burkholderiales</taxon>
        <taxon>Burkholderiaceae</taxon>
        <taxon>Ralstonia</taxon>
    </lineage>
</organism>
<evidence type="ECO:0000313" key="1">
    <source>
        <dbReference type="EMBL" id="PLC40475.1"/>
    </source>
</evidence>
<dbReference type="RefSeq" id="WP_102067297.1">
    <property type="nucleotide sequence ID" value="NZ_PKQE01000006.1"/>
</dbReference>
<gene>
    <name evidence="1" type="ORF">C0Q88_21975</name>
</gene>
<dbReference type="OrthoDB" id="9924364at2"/>
<dbReference type="AlphaFoldDB" id="A0A2N4TL91"/>
<proteinExistence type="predicted"/>
<accession>A0A2N4TL91</accession>
<reference evidence="1 2" key="1">
    <citation type="submission" date="2017-12" db="EMBL/GenBank/DDBJ databases">
        <title>Draft genome sequence of Ralstonia pickettii 52.</title>
        <authorList>
            <person name="Zheng B."/>
        </authorList>
    </citation>
    <scope>NUCLEOTIDE SEQUENCE [LARGE SCALE GENOMIC DNA]</scope>
    <source>
        <strain evidence="1 2">52</strain>
    </source>
</reference>
<dbReference type="Proteomes" id="UP000234456">
    <property type="component" value="Unassembled WGS sequence"/>
</dbReference>
<evidence type="ECO:0000313" key="2">
    <source>
        <dbReference type="Proteomes" id="UP000234456"/>
    </source>
</evidence>
<comment type="caution">
    <text evidence="1">The sequence shown here is derived from an EMBL/GenBank/DDBJ whole genome shotgun (WGS) entry which is preliminary data.</text>
</comment>
<dbReference type="EMBL" id="PKQE01000006">
    <property type="protein sequence ID" value="PLC40475.1"/>
    <property type="molecule type" value="Genomic_DNA"/>
</dbReference>
<sequence>MKAAFDALAACEERIKHGADRPPITTTFCISSVRDKAAAINRLDIVDTFNEMQREIDGKTKELEAPYPLRIIL</sequence>
<name>A0A2N4TL91_RALPI</name>